<comment type="caution">
    <text evidence="1">The sequence shown here is derived from an EMBL/GenBank/DDBJ whole genome shotgun (WGS) entry which is preliminary data.</text>
</comment>
<reference evidence="1 2" key="1">
    <citation type="submission" date="2024-11" db="EMBL/GenBank/DDBJ databases">
        <title>A near-complete genome assembly of Cinchona calisaya.</title>
        <authorList>
            <person name="Lian D.C."/>
            <person name="Zhao X.W."/>
            <person name="Wei L."/>
        </authorList>
    </citation>
    <scope>NUCLEOTIDE SEQUENCE [LARGE SCALE GENOMIC DNA]</scope>
    <source>
        <tissue evidence="1">Nenye</tissue>
    </source>
</reference>
<sequence>MEEDMIRAMQEDIIRLRQGLDPEVLVGKWREMGASYFDCIHIALQELGKPDPELELEPEQSDSGGIFRPTKTLFKKKFNSDRQMNTNSGSSTYLFRVGELDTDWMFLSVCKVVLEQNLGRKGEREGERESLFLKIGAEAKDFAWILIQAVQIKYNYVNLSSNLVTLLTDWQRTTRDLKAEAGEFLDYFSSGFYSSSSSLIELVYFPLGYAFFPEFLDVVLLNLKTIEETITDSLQKQRLCDLCNELDFFKIYIVESKLVRLVEADFRWEFDPANPEFLEFNLVFLKAVYGKLSLEYERDRDTYPFPLENAFCRYLVNRRVDYDFENELRSLVKSVICTKLDNSREDVKSFFAEIDTVLVEVASLFAPSRNGTEIYPPPCPESRTKVCLLKIELFLKEELNDYTFLTLYGKHLSKNSELRKVLKRLRLSSQDLPDQQKQYGRQSLALVEDVVKEIASLYQSFYDNNITKSIVENSFRQLLIKIVIFKAESILMELLKCCESSRAFEKDQVEFLLKQLKGFTVILTNQLMEEAKHVEIIFAQIEAFARRITFFSYSFLPSKITEEMIKKIILSFSELLVEVHHIKAKLKEISPQFPVFTIPKTHQLGFIDFLFRVLGELLKHDPKPIAPVKHYIEEIQLHLKSFLMKVSHSDMDNPELKDLGNCVTDIAYKVD</sequence>
<gene>
    <name evidence="1" type="ORF">ACH5RR_023971</name>
</gene>
<proteinExistence type="predicted"/>
<accession>A0ABD2ZD94</accession>
<dbReference type="Proteomes" id="UP001630127">
    <property type="component" value="Unassembled WGS sequence"/>
</dbReference>
<protein>
    <submittedName>
        <fullName evidence="1">Uncharacterized protein</fullName>
    </submittedName>
</protein>
<dbReference type="EMBL" id="JBJUIK010000010">
    <property type="protein sequence ID" value="KAL3517069.1"/>
    <property type="molecule type" value="Genomic_DNA"/>
</dbReference>
<dbReference type="AlphaFoldDB" id="A0ABD2ZD94"/>
<evidence type="ECO:0000313" key="2">
    <source>
        <dbReference type="Proteomes" id="UP001630127"/>
    </source>
</evidence>
<organism evidence="1 2">
    <name type="scientific">Cinchona calisaya</name>
    <dbReference type="NCBI Taxonomy" id="153742"/>
    <lineage>
        <taxon>Eukaryota</taxon>
        <taxon>Viridiplantae</taxon>
        <taxon>Streptophyta</taxon>
        <taxon>Embryophyta</taxon>
        <taxon>Tracheophyta</taxon>
        <taxon>Spermatophyta</taxon>
        <taxon>Magnoliopsida</taxon>
        <taxon>eudicotyledons</taxon>
        <taxon>Gunneridae</taxon>
        <taxon>Pentapetalae</taxon>
        <taxon>asterids</taxon>
        <taxon>lamiids</taxon>
        <taxon>Gentianales</taxon>
        <taxon>Rubiaceae</taxon>
        <taxon>Cinchonoideae</taxon>
        <taxon>Cinchoneae</taxon>
        <taxon>Cinchona</taxon>
    </lineage>
</organism>
<name>A0ABD2ZD94_9GENT</name>
<evidence type="ECO:0000313" key="1">
    <source>
        <dbReference type="EMBL" id="KAL3517069.1"/>
    </source>
</evidence>
<keyword evidence="2" id="KW-1185">Reference proteome</keyword>